<name>A0A9N9GT85_9GLOM</name>
<accession>A0A9N9GT85</accession>
<keyword evidence="2" id="KW-1185">Reference proteome</keyword>
<dbReference type="EMBL" id="CAJVPQ010003445">
    <property type="protein sequence ID" value="CAG8628161.1"/>
    <property type="molecule type" value="Genomic_DNA"/>
</dbReference>
<evidence type="ECO:0000313" key="2">
    <source>
        <dbReference type="Proteomes" id="UP000789570"/>
    </source>
</evidence>
<organism evidence="1 2">
    <name type="scientific">Funneliformis caledonium</name>
    <dbReference type="NCBI Taxonomy" id="1117310"/>
    <lineage>
        <taxon>Eukaryota</taxon>
        <taxon>Fungi</taxon>
        <taxon>Fungi incertae sedis</taxon>
        <taxon>Mucoromycota</taxon>
        <taxon>Glomeromycotina</taxon>
        <taxon>Glomeromycetes</taxon>
        <taxon>Glomerales</taxon>
        <taxon>Glomeraceae</taxon>
        <taxon>Funneliformis</taxon>
    </lineage>
</organism>
<protein>
    <submittedName>
        <fullName evidence="1">10810_t:CDS:1</fullName>
    </submittedName>
</protein>
<feature type="non-terminal residue" evidence="1">
    <location>
        <position position="1"/>
    </location>
</feature>
<dbReference type="AlphaFoldDB" id="A0A9N9GT85"/>
<comment type="caution">
    <text evidence="1">The sequence shown here is derived from an EMBL/GenBank/DDBJ whole genome shotgun (WGS) entry which is preliminary data.</text>
</comment>
<proteinExistence type="predicted"/>
<dbReference type="OrthoDB" id="2410377at2759"/>
<sequence>MHVTRLAILVAKEAKTLKEKPKYAFSIYRSLKEVLAKYDISDNGIGTIRQFSPATYKLEDDDEELMQCIKKIKRRLGNMGTMLANSNETMRCEYISTILHALLYIVKRITKKELTLTPQLKVVDEESIGQVDYTIKALKELICIMKEKLYQ</sequence>
<gene>
    <name evidence="1" type="ORF">FCALED_LOCUS9917</name>
</gene>
<reference evidence="1" key="1">
    <citation type="submission" date="2021-06" db="EMBL/GenBank/DDBJ databases">
        <authorList>
            <person name="Kallberg Y."/>
            <person name="Tangrot J."/>
            <person name="Rosling A."/>
        </authorList>
    </citation>
    <scope>NUCLEOTIDE SEQUENCE</scope>
    <source>
        <strain evidence="1">UK204</strain>
    </source>
</reference>
<dbReference type="Proteomes" id="UP000789570">
    <property type="component" value="Unassembled WGS sequence"/>
</dbReference>
<evidence type="ECO:0000313" key="1">
    <source>
        <dbReference type="EMBL" id="CAG8628161.1"/>
    </source>
</evidence>